<sequence length="369" mass="37573">MRRSEAAARAAAMQQDLSRAPSCPRHHAQPRPHRGPAPRDDAAARMIATILPLFLLIGAGFVAIRSRYLGPGSVAPLGAFVIRIALPALIFHALAQSESALSWRYLLAYGAGSLATWGLAFAAARGALSMPRGHAALAGLGASASNSGFIGYPVALSVIGDGAAQVLAHCMIVETMLILPLSLMLVDLSRGDIDGETDAGGTAPAGAPNRRGRVVARSLRAAVTNPILIAVFLSLVVKLTGLPLPGPFTRAFELMSAVAAPVALFVIGGMLATLPFEGGPLPVAGIAATKLLLHPALVAVLMLTLPGIPPEMRAAGLIFAAAPMISIFPIIGQGAGLGNLTAAAMISATVASFATLPLWLGLAQSVLGG</sequence>
<dbReference type="Pfam" id="PF03547">
    <property type="entry name" value="Mem_trans"/>
    <property type="match status" value="1"/>
</dbReference>
<feature type="transmembrane region" description="Helical" evidence="8">
    <location>
        <begin position="257"/>
        <end position="276"/>
    </location>
</feature>
<keyword evidence="2" id="KW-0813">Transport</keyword>
<evidence type="ECO:0000256" key="2">
    <source>
        <dbReference type="ARBA" id="ARBA00022448"/>
    </source>
</evidence>
<gene>
    <name evidence="9" type="ORF">EKE94_07485</name>
</gene>
<dbReference type="PANTHER" id="PTHR36838">
    <property type="entry name" value="AUXIN EFFLUX CARRIER FAMILY PROTEIN"/>
    <property type="match status" value="1"/>
</dbReference>
<feature type="compositionally biased region" description="Basic residues" evidence="7">
    <location>
        <begin position="24"/>
        <end position="36"/>
    </location>
</feature>
<accession>A0A438AJE0</accession>
<keyword evidence="3" id="KW-1003">Cell membrane</keyword>
<evidence type="ECO:0000256" key="1">
    <source>
        <dbReference type="ARBA" id="ARBA00004141"/>
    </source>
</evidence>
<dbReference type="InterPro" id="IPR004776">
    <property type="entry name" value="Mem_transp_PIN-like"/>
</dbReference>
<evidence type="ECO:0000256" key="6">
    <source>
        <dbReference type="ARBA" id="ARBA00023136"/>
    </source>
</evidence>
<evidence type="ECO:0000313" key="9">
    <source>
        <dbReference type="EMBL" id="RVV98735.1"/>
    </source>
</evidence>
<proteinExistence type="predicted"/>
<evidence type="ECO:0000256" key="4">
    <source>
        <dbReference type="ARBA" id="ARBA00022692"/>
    </source>
</evidence>
<evidence type="ECO:0000256" key="3">
    <source>
        <dbReference type="ARBA" id="ARBA00022475"/>
    </source>
</evidence>
<name>A0A438AJE0_9RHOB</name>
<feature type="transmembrane region" description="Helical" evidence="8">
    <location>
        <begin position="339"/>
        <end position="360"/>
    </location>
</feature>
<reference evidence="9 10" key="1">
    <citation type="submission" date="2018-11" db="EMBL/GenBank/DDBJ databases">
        <title>Mesobaculum littorinae gen. nov., sp. nov., isolated from Littorina scabra that represents a novel genus of the order Rhodobacteraceae.</title>
        <authorList>
            <person name="Li F."/>
        </authorList>
    </citation>
    <scope>NUCLEOTIDE SEQUENCE [LARGE SCALE GENOMIC DNA]</scope>
    <source>
        <strain evidence="9 10">M0103</strain>
    </source>
</reference>
<evidence type="ECO:0000256" key="8">
    <source>
        <dbReference type="SAM" id="Phobius"/>
    </source>
</evidence>
<protein>
    <submittedName>
        <fullName evidence="9">AEC family transporter</fullName>
    </submittedName>
</protein>
<evidence type="ECO:0000256" key="7">
    <source>
        <dbReference type="SAM" id="MobiDB-lite"/>
    </source>
</evidence>
<evidence type="ECO:0000313" key="10">
    <source>
        <dbReference type="Proteomes" id="UP000285908"/>
    </source>
</evidence>
<dbReference type="OrthoDB" id="9810457at2"/>
<evidence type="ECO:0000256" key="5">
    <source>
        <dbReference type="ARBA" id="ARBA00022989"/>
    </source>
</evidence>
<keyword evidence="5 8" id="KW-1133">Transmembrane helix</keyword>
<dbReference type="GO" id="GO:0055085">
    <property type="term" value="P:transmembrane transport"/>
    <property type="evidence" value="ECO:0007669"/>
    <property type="project" value="InterPro"/>
</dbReference>
<keyword evidence="10" id="KW-1185">Reference proteome</keyword>
<organism evidence="9 10">
    <name type="scientific">Mesobaculum littorinae</name>
    <dbReference type="NCBI Taxonomy" id="2486419"/>
    <lineage>
        <taxon>Bacteria</taxon>
        <taxon>Pseudomonadati</taxon>
        <taxon>Pseudomonadota</taxon>
        <taxon>Alphaproteobacteria</taxon>
        <taxon>Rhodobacterales</taxon>
        <taxon>Roseobacteraceae</taxon>
        <taxon>Mesobaculum</taxon>
    </lineage>
</organism>
<keyword evidence="6 8" id="KW-0472">Membrane</keyword>
<feature type="region of interest" description="Disordered" evidence="7">
    <location>
        <begin position="1"/>
        <end position="39"/>
    </location>
</feature>
<feature type="transmembrane region" description="Helical" evidence="8">
    <location>
        <begin position="288"/>
        <end position="308"/>
    </location>
</feature>
<dbReference type="AlphaFoldDB" id="A0A438AJE0"/>
<feature type="transmembrane region" description="Helical" evidence="8">
    <location>
        <begin position="166"/>
        <end position="186"/>
    </location>
</feature>
<feature type="transmembrane region" description="Helical" evidence="8">
    <location>
        <begin position="74"/>
        <end position="94"/>
    </location>
</feature>
<feature type="transmembrane region" description="Helical" evidence="8">
    <location>
        <begin position="42"/>
        <end position="62"/>
    </location>
</feature>
<dbReference type="PANTHER" id="PTHR36838:SF3">
    <property type="entry name" value="TRANSPORTER AUXIN EFFLUX CARRIER EC FAMILY"/>
    <property type="match status" value="1"/>
</dbReference>
<feature type="transmembrane region" description="Helical" evidence="8">
    <location>
        <begin position="106"/>
        <end position="124"/>
    </location>
</feature>
<feature type="transmembrane region" description="Helical" evidence="8">
    <location>
        <begin position="136"/>
        <end position="160"/>
    </location>
</feature>
<feature type="transmembrane region" description="Helical" evidence="8">
    <location>
        <begin position="314"/>
        <end position="332"/>
    </location>
</feature>
<comment type="subcellular location">
    <subcellularLocation>
        <location evidence="1">Membrane</location>
        <topology evidence="1">Multi-pass membrane protein</topology>
    </subcellularLocation>
</comment>
<comment type="caution">
    <text evidence="9">The sequence shown here is derived from an EMBL/GenBank/DDBJ whole genome shotgun (WGS) entry which is preliminary data.</text>
</comment>
<dbReference type="Proteomes" id="UP000285908">
    <property type="component" value="Unassembled WGS sequence"/>
</dbReference>
<dbReference type="GO" id="GO:0016020">
    <property type="term" value="C:membrane"/>
    <property type="evidence" value="ECO:0007669"/>
    <property type="project" value="UniProtKB-SubCell"/>
</dbReference>
<dbReference type="EMBL" id="RQXX01000002">
    <property type="protein sequence ID" value="RVV98735.1"/>
    <property type="molecule type" value="Genomic_DNA"/>
</dbReference>
<keyword evidence="4 8" id="KW-0812">Transmembrane</keyword>